<dbReference type="CDD" id="cd06225">
    <property type="entry name" value="HAMP"/>
    <property type="match status" value="1"/>
</dbReference>
<dbReference type="InterPro" id="IPR003660">
    <property type="entry name" value="HAMP_dom"/>
</dbReference>
<gene>
    <name evidence="8" type="ORF">ACFQ27_13500</name>
</gene>
<evidence type="ECO:0000313" key="8">
    <source>
        <dbReference type="EMBL" id="MFD1191599.1"/>
    </source>
</evidence>
<dbReference type="PROSITE" id="PS50111">
    <property type="entry name" value="CHEMOTAXIS_TRANSDUC_2"/>
    <property type="match status" value="1"/>
</dbReference>
<keyword evidence="4" id="KW-0175">Coiled coil</keyword>
<evidence type="ECO:0000259" key="6">
    <source>
        <dbReference type="PROSITE" id="PS50111"/>
    </source>
</evidence>
<feature type="transmembrane region" description="Helical" evidence="5">
    <location>
        <begin position="12"/>
        <end position="32"/>
    </location>
</feature>
<sequence>MTIKACINGFALALLVVITAAMIVGGVSLARLRVEGPLYRQIVDSKDLVADVLPPPLYLIEAYLTAREAAGGDLTPQDADAKLTRLRQDYDQRVGYWEKVDLPKDVRGLLRDGVLPSADRFWAACGDRLLPALKRGDAETARAAVVGLRGAYLEHRRAVDALVSAAVAHVGRNEALARTEILEILGAMVVMSLVLYALLGAGIMILRTRVLAPIVDLSTFTQRLAAGEFDLRSPSMKRPDEVGEVARSIDAFKVGVVAREAEAARLRAENESEAERRLSAAREAEAQAREAVMLRLAEGLSRLAKGDLTQRLNEAFPEAFEALRADFNAAAHALSQTLGEVAEIAGAVGAEAEDVRTVSDQISRRTEAQAANLEQTAAALEEISSAVKASSENAQAANRVADAARAQAEASGAVAENAVQAMQRISASSGQIGQIIGVIDEIAFQTNLLALNAGVEAARAGESGKGFAVVASEVRALAQRSADAAREIKALVESAAAEVEAGVGSVAAVGDTLAGIAAQVARMDTLMREITRSAAEQAAGLSSVSQAVSQMDIATQQAAAQVTDAAHASDALSKDASLLKQLMDRFRTNGRASQLAA</sequence>
<feature type="domain" description="HAMP" evidence="7">
    <location>
        <begin position="208"/>
        <end position="261"/>
    </location>
</feature>
<evidence type="ECO:0000313" key="9">
    <source>
        <dbReference type="Proteomes" id="UP001597216"/>
    </source>
</evidence>
<dbReference type="Pfam" id="PF00672">
    <property type="entry name" value="HAMP"/>
    <property type="match status" value="1"/>
</dbReference>
<dbReference type="InterPro" id="IPR004090">
    <property type="entry name" value="Chemotax_Me-accpt_rcpt"/>
</dbReference>
<keyword evidence="9" id="KW-1185">Reference proteome</keyword>
<dbReference type="PRINTS" id="PR00260">
    <property type="entry name" value="CHEMTRNSDUCR"/>
</dbReference>
<keyword evidence="5" id="KW-1133">Transmembrane helix</keyword>
<dbReference type="Proteomes" id="UP001597216">
    <property type="component" value="Unassembled WGS sequence"/>
</dbReference>
<keyword evidence="5" id="KW-0812">Transmembrane</keyword>
<feature type="transmembrane region" description="Helical" evidence="5">
    <location>
        <begin position="181"/>
        <end position="206"/>
    </location>
</feature>
<keyword evidence="3" id="KW-0807">Transducer</keyword>
<dbReference type="SUPFAM" id="SSF158472">
    <property type="entry name" value="HAMP domain-like"/>
    <property type="match status" value="1"/>
</dbReference>
<dbReference type="CDD" id="cd11386">
    <property type="entry name" value="MCP_signal"/>
    <property type="match status" value="1"/>
</dbReference>
<evidence type="ECO:0000256" key="2">
    <source>
        <dbReference type="ARBA" id="ARBA00029447"/>
    </source>
</evidence>
<dbReference type="PANTHER" id="PTHR43531:SF11">
    <property type="entry name" value="METHYL-ACCEPTING CHEMOTAXIS PROTEIN 3"/>
    <property type="match status" value="1"/>
</dbReference>
<dbReference type="Gene3D" id="1.10.287.950">
    <property type="entry name" value="Methyl-accepting chemotaxis protein"/>
    <property type="match status" value="1"/>
</dbReference>
<feature type="coiled-coil region" evidence="4">
    <location>
        <begin position="258"/>
        <end position="291"/>
    </location>
</feature>
<dbReference type="PANTHER" id="PTHR43531">
    <property type="entry name" value="PROTEIN ICFG"/>
    <property type="match status" value="1"/>
</dbReference>
<dbReference type="InterPro" id="IPR051310">
    <property type="entry name" value="MCP_chemotaxis"/>
</dbReference>
<protein>
    <submittedName>
        <fullName evidence="8">Methyl-accepting chemotaxis protein</fullName>
    </submittedName>
</protein>
<evidence type="ECO:0000256" key="5">
    <source>
        <dbReference type="SAM" id="Phobius"/>
    </source>
</evidence>
<evidence type="ECO:0000259" key="7">
    <source>
        <dbReference type="PROSITE" id="PS50885"/>
    </source>
</evidence>
<dbReference type="SMART" id="SM00283">
    <property type="entry name" value="MA"/>
    <property type="match status" value="1"/>
</dbReference>
<dbReference type="RefSeq" id="WP_377353945.1">
    <property type="nucleotide sequence ID" value="NZ_JBHTLQ010000030.1"/>
</dbReference>
<dbReference type="Gene3D" id="6.10.340.10">
    <property type="match status" value="1"/>
</dbReference>
<keyword evidence="1" id="KW-0145">Chemotaxis</keyword>
<name>A0ABW3T341_9CAUL</name>
<dbReference type="PROSITE" id="PS50885">
    <property type="entry name" value="HAMP"/>
    <property type="match status" value="2"/>
</dbReference>
<dbReference type="Pfam" id="PF00015">
    <property type="entry name" value="MCPsignal"/>
    <property type="match status" value="1"/>
</dbReference>
<evidence type="ECO:0000256" key="3">
    <source>
        <dbReference type="PROSITE-ProRule" id="PRU00284"/>
    </source>
</evidence>
<comment type="caution">
    <text evidence="8">The sequence shown here is derived from an EMBL/GenBank/DDBJ whole genome shotgun (WGS) entry which is preliminary data.</text>
</comment>
<dbReference type="SMART" id="SM00304">
    <property type="entry name" value="HAMP"/>
    <property type="match status" value="2"/>
</dbReference>
<comment type="similarity">
    <text evidence="2">Belongs to the methyl-accepting chemotaxis (MCP) protein family.</text>
</comment>
<evidence type="ECO:0000256" key="1">
    <source>
        <dbReference type="ARBA" id="ARBA00022500"/>
    </source>
</evidence>
<organism evidence="8 9">
    <name type="scientific">Phenylobacterium conjunctum</name>
    <dbReference type="NCBI Taxonomy" id="1298959"/>
    <lineage>
        <taxon>Bacteria</taxon>
        <taxon>Pseudomonadati</taxon>
        <taxon>Pseudomonadota</taxon>
        <taxon>Alphaproteobacteria</taxon>
        <taxon>Caulobacterales</taxon>
        <taxon>Caulobacteraceae</taxon>
        <taxon>Phenylobacterium</taxon>
    </lineage>
</organism>
<feature type="domain" description="Methyl-accepting transducer" evidence="6">
    <location>
        <begin position="344"/>
        <end position="573"/>
    </location>
</feature>
<accession>A0ABW3T341</accession>
<dbReference type="InterPro" id="IPR004089">
    <property type="entry name" value="MCPsignal_dom"/>
</dbReference>
<dbReference type="EMBL" id="JBHTLQ010000030">
    <property type="protein sequence ID" value="MFD1191599.1"/>
    <property type="molecule type" value="Genomic_DNA"/>
</dbReference>
<dbReference type="SUPFAM" id="SSF58104">
    <property type="entry name" value="Methyl-accepting chemotaxis protein (MCP) signaling domain"/>
    <property type="match status" value="1"/>
</dbReference>
<reference evidence="9" key="1">
    <citation type="journal article" date="2019" name="Int. J. Syst. Evol. Microbiol.">
        <title>The Global Catalogue of Microorganisms (GCM) 10K type strain sequencing project: providing services to taxonomists for standard genome sequencing and annotation.</title>
        <authorList>
            <consortium name="The Broad Institute Genomics Platform"/>
            <consortium name="The Broad Institute Genome Sequencing Center for Infectious Disease"/>
            <person name="Wu L."/>
            <person name="Ma J."/>
        </authorList>
    </citation>
    <scope>NUCLEOTIDE SEQUENCE [LARGE SCALE GENOMIC DNA]</scope>
    <source>
        <strain evidence="9">CCUG 55074</strain>
    </source>
</reference>
<proteinExistence type="inferred from homology"/>
<feature type="domain" description="HAMP" evidence="7">
    <location>
        <begin position="295"/>
        <end position="339"/>
    </location>
</feature>
<keyword evidence="5" id="KW-0472">Membrane</keyword>
<evidence type="ECO:0000256" key="4">
    <source>
        <dbReference type="SAM" id="Coils"/>
    </source>
</evidence>